<name>A0A835GJF4_SPOEX</name>
<gene>
    <name evidence="1" type="ORF">HW555_005272</name>
</gene>
<evidence type="ECO:0000313" key="2">
    <source>
        <dbReference type="Proteomes" id="UP000648187"/>
    </source>
</evidence>
<keyword evidence="2" id="KW-1185">Reference proteome</keyword>
<sequence length="308" mass="34918">MDDFFKNIRSTPINIDNIINADPIMSEIKMDESKSLKEVENKPEDNLCQLPQGDNINQQIKYDESVLHAQDAGEIKNILEAKEAEDLVSQANNENFKGENIDIVENSKDDISIKTPCIGEIELVENKHESSTKPIEMSNGIKDTKDEVTHFRSTIYDSVMIKTNSLLEIVTNRFNGLVKEAQGPNEEKEINITSGEYVSMDDKPLNYLIGKFDNPVTQPVDAEELNEKLNEISLQSQAALEELKNQSIKIIDTARAQTNKVIENARYNVNMFTKPLEEIQHQQKSVDETYDEDIEKYVGPGLVTDFFS</sequence>
<proteinExistence type="predicted"/>
<protein>
    <submittedName>
        <fullName evidence="1">Uncharacterized protein</fullName>
    </submittedName>
</protein>
<dbReference type="EMBL" id="JACKWZ010000067">
    <property type="protein sequence ID" value="KAF9417691.1"/>
    <property type="molecule type" value="Genomic_DNA"/>
</dbReference>
<dbReference type="Proteomes" id="UP000648187">
    <property type="component" value="Unassembled WGS sequence"/>
</dbReference>
<evidence type="ECO:0000313" key="1">
    <source>
        <dbReference type="EMBL" id="KAF9417691.1"/>
    </source>
</evidence>
<reference evidence="1" key="1">
    <citation type="submission" date="2020-08" db="EMBL/GenBank/DDBJ databases">
        <title>Spodoptera exigua strain:BAW_Kor-Di-RS1 Genome sequencing and assembly.</title>
        <authorList>
            <person name="Kim J."/>
            <person name="Nam H.Y."/>
            <person name="Kwon M."/>
            <person name="Choi J.H."/>
            <person name="Cho S.R."/>
            <person name="Kim G.-H."/>
        </authorList>
    </citation>
    <scope>NUCLEOTIDE SEQUENCE</scope>
    <source>
        <strain evidence="1">BAW_Kor-Di-RS1</strain>
        <tissue evidence="1">Whole-body</tissue>
    </source>
</reference>
<organism evidence="1 2">
    <name type="scientific">Spodoptera exigua</name>
    <name type="common">Beet armyworm</name>
    <name type="synonym">Noctua fulgens</name>
    <dbReference type="NCBI Taxonomy" id="7107"/>
    <lineage>
        <taxon>Eukaryota</taxon>
        <taxon>Metazoa</taxon>
        <taxon>Ecdysozoa</taxon>
        <taxon>Arthropoda</taxon>
        <taxon>Hexapoda</taxon>
        <taxon>Insecta</taxon>
        <taxon>Pterygota</taxon>
        <taxon>Neoptera</taxon>
        <taxon>Endopterygota</taxon>
        <taxon>Lepidoptera</taxon>
        <taxon>Glossata</taxon>
        <taxon>Ditrysia</taxon>
        <taxon>Noctuoidea</taxon>
        <taxon>Noctuidae</taxon>
        <taxon>Amphipyrinae</taxon>
        <taxon>Spodoptera</taxon>
    </lineage>
</organism>
<dbReference type="AlphaFoldDB" id="A0A835GJF4"/>
<accession>A0A835GJF4</accession>
<comment type="caution">
    <text evidence="1">The sequence shown here is derived from an EMBL/GenBank/DDBJ whole genome shotgun (WGS) entry which is preliminary data.</text>
</comment>